<dbReference type="GO" id="GO:0004519">
    <property type="term" value="F:endonuclease activity"/>
    <property type="evidence" value="ECO:0007669"/>
    <property type="project" value="UniProtKB-KW"/>
</dbReference>
<organism evidence="2 3">
    <name type="scientific">Candidatus Nitrobium versatile</name>
    <dbReference type="NCBI Taxonomy" id="2884831"/>
    <lineage>
        <taxon>Bacteria</taxon>
        <taxon>Pseudomonadati</taxon>
        <taxon>Nitrospirota</taxon>
        <taxon>Nitrospiria</taxon>
        <taxon>Nitrospirales</taxon>
        <taxon>Nitrospiraceae</taxon>
        <taxon>Candidatus Nitrobium</taxon>
    </lineage>
</organism>
<comment type="caution">
    <text evidence="2">The sequence shown here is derived from an EMBL/GenBank/DDBJ whole genome shotgun (WGS) entry which is preliminary data.</text>
</comment>
<keyword evidence="2" id="KW-0540">Nuclease</keyword>
<protein>
    <submittedName>
        <fullName evidence="2">Endonuclease domain-containing protein</fullName>
    </submittedName>
</protein>
<keyword evidence="2" id="KW-0255">Endonuclease</keyword>
<dbReference type="PANTHER" id="PTHR38590">
    <property type="entry name" value="BLL0828 PROTEIN"/>
    <property type="match status" value="1"/>
</dbReference>
<dbReference type="SUPFAM" id="SSF52980">
    <property type="entry name" value="Restriction endonuclease-like"/>
    <property type="match status" value="1"/>
</dbReference>
<dbReference type="Proteomes" id="UP000705867">
    <property type="component" value="Unassembled WGS sequence"/>
</dbReference>
<evidence type="ECO:0000313" key="2">
    <source>
        <dbReference type="EMBL" id="MBZ0155038.1"/>
    </source>
</evidence>
<dbReference type="AlphaFoldDB" id="A0A953J2H1"/>
<reference evidence="2" key="2">
    <citation type="submission" date="2021-08" db="EMBL/GenBank/DDBJ databases">
        <authorList>
            <person name="Dalcin Martins P."/>
        </authorList>
    </citation>
    <scope>NUCLEOTIDE SEQUENCE</scope>
    <source>
        <strain evidence="2">MAG_39</strain>
    </source>
</reference>
<keyword evidence="2" id="KW-0378">Hydrolase</keyword>
<dbReference type="Pfam" id="PF04480">
    <property type="entry name" value="DUF559"/>
    <property type="match status" value="1"/>
</dbReference>
<name>A0A953J2H1_9BACT</name>
<dbReference type="EMBL" id="JAIOIV010000018">
    <property type="protein sequence ID" value="MBZ0155038.1"/>
    <property type="molecule type" value="Genomic_DNA"/>
</dbReference>
<dbReference type="CDD" id="cd01038">
    <property type="entry name" value="Endonuclease_DUF559"/>
    <property type="match status" value="1"/>
</dbReference>
<dbReference type="InterPro" id="IPR007569">
    <property type="entry name" value="DUF559"/>
</dbReference>
<evidence type="ECO:0000259" key="1">
    <source>
        <dbReference type="Pfam" id="PF04480"/>
    </source>
</evidence>
<proteinExistence type="predicted"/>
<feature type="domain" description="DUF559" evidence="1">
    <location>
        <begin position="10"/>
        <end position="116"/>
    </location>
</feature>
<dbReference type="PANTHER" id="PTHR38590:SF1">
    <property type="entry name" value="BLL0828 PROTEIN"/>
    <property type="match status" value="1"/>
</dbReference>
<reference evidence="2" key="1">
    <citation type="journal article" date="2021" name="bioRxiv">
        <title>Unraveling nitrogen, sulfur and carbon metabolic pathways and microbial community transcriptional responses to substrate deprivation and toxicity stresses in a bioreactor mimicking anoxic brackish coastal sediment conditions.</title>
        <authorList>
            <person name="Martins P.D."/>
            <person name="Echeveste M.J."/>
            <person name="Arshad A."/>
            <person name="Kurth J."/>
            <person name="Ouboter H."/>
            <person name="Jetten M.S.M."/>
            <person name="Welte C.U."/>
        </authorList>
    </citation>
    <scope>NUCLEOTIDE SEQUENCE</scope>
    <source>
        <strain evidence="2">MAG_39</strain>
    </source>
</reference>
<evidence type="ECO:0000313" key="3">
    <source>
        <dbReference type="Proteomes" id="UP000705867"/>
    </source>
</evidence>
<accession>A0A953J2H1</accession>
<dbReference type="InterPro" id="IPR047216">
    <property type="entry name" value="Endonuclease_DUF559_bact"/>
</dbReference>
<gene>
    <name evidence="2" type="ORF">K8I29_02340</name>
</gene>
<dbReference type="InterPro" id="IPR011335">
    <property type="entry name" value="Restrct_endonuc-II-like"/>
</dbReference>
<dbReference type="Gene3D" id="3.40.960.10">
    <property type="entry name" value="VSR Endonuclease"/>
    <property type="match status" value="1"/>
</dbReference>
<sequence>MKRLRNDPTLKQRRRELRRNQTDAEKAFWAKVRNREFYGMRFLRQYSVGPYILDFYCPDIKLAVELDGGQHNHCTNREQDAARAEFLKKQGIEVVRFWNHEVLLDMQGVLTRLAQKIPSS</sequence>